<evidence type="ECO:0000256" key="5">
    <source>
        <dbReference type="ARBA" id="ARBA00022723"/>
    </source>
</evidence>
<dbReference type="SFLD" id="SFLDS00029">
    <property type="entry name" value="Radical_SAM"/>
    <property type="match status" value="1"/>
</dbReference>
<dbReference type="CDD" id="cd01335">
    <property type="entry name" value="Radical_SAM"/>
    <property type="match status" value="1"/>
</dbReference>
<dbReference type="PROSITE" id="PS51449">
    <property type="entry name" value="MTTASE_N"/>
    <property type="match status" value="1"/>
</dbReference>
<feature type="domain" description="MTTase N-terminal" evidence="8">
    <location>
        <begin position="2"/>
        <end position="103"/>
    </location>
</feature>
<dbReference type="Gene3D" id="3.40.50.12160">
    <property type="entry name" value="Methylthiotransferase, N-terminal domain"/>
    <property type="match status" value="1"/>
</dbReference>
<sequence length="414" mass="44856">MTAPEVITFGCRLNIAESEAMRGLAGDDTNLIIVNSCVVTGEAVRQARQAIRRAKRARPDARIVVTGCAAQTDPALFAAMPEVDRVIGNAEKMEPRSFAPTPEKVRVSDIMAVRETAPHLISSFSDHARAFVEVQNGCDHRCTFCIIPFGRGNSRSVPAGAVIERISALVDEGYREVVLTGVDVTSYGADLPGNPTLGSLVERILARVPALPRLRLSSIDSVEIDERLITLLTQEPRVMPHVHLSLQSGDNMILKRMKRRHDRAEAVRIVERLLSARPEISIGADIIAGFPTETDAMFANSLALVKECQIVHGHIFPYSPRTGTPAALMPQVERATIKARAARLREACADNRARWLGSLVGTTQNVLAEGDGTSGHAENFAPVRLTTPHPRGKIVTTRVIGVENGTLIAQEIAA</sequence>
<organism evidence="10 11">
    <name type="scientific">Sphingobium fluviale</name>
    <dbReference type="NCBI Taxonomy" id="2506423"/>
    <lineage>
        <taxon>Bacteria</taxon>
        <taxon>Pseudomonadati</taxon>
        <taxon>Pseudomonadota</taxon>
        <taxon>Alphaproteobacteria</taxon>
        <taxon>Sphingomonadales</taxon>
        <taxon>Sphingomonadaceae</taxon>
        <taxon>Sphingobium</taxon>
    </lineage>
</organism>
<dbReference type="InterPro" id="IPR038135">
    <property type="entry name" value="Methylthiotransferase_N_sf"/>
</dbReference>
<protein>
    <submittedName>
        <fullName evidence="10">tRNA (N(6)-L-threonylcarbamoyladenosine(37)-C(2))-methylthiotransferase MtaB</fullName>
    </submittedName>
</protein>
<dbReference type="SMART" id="SM00729">
    <property type="entry name" value="Elp3"/>
    <property type="match status" value="1"/>
</dbReference>
<evidence type="ECO:0000256" key="6">
    <source>
        <dbReference type="ARBA" id="ARBA00023004"/>
    </source>
</evidence>
<keyword evidence="3 10" id="KW-0808">Transferase</keyword>
<evidence type="ECO:0000259" key="9">
    <source>
        <dbReference type="PROSITE" id="PS51918"/>
    </source>
</evidence>
<keyword evidence="2" id="KW-0004">4Fe-4S</keyword>
<gene>
    <name evidence="10" type="primary">mtaB</name>
    <name evidence="10" type="ORF">EQG66_12905</name>
</gene>
<comment type="caution">
    <text evidence="10">The sequence shown here is derived from an EMBL/GenBank/DDBJ whole genome shotgun (WGS) entry which is preliminary data.</text>
</comment>
<dbReference type="InterPro" id="IPR005839">
    <property type="entry name" value="Methylthiotransferase"/>
</dbReference>
<dbReference type="SFLD" id="SFLDG01082">
    <property type="entry name" value="B12-binding_domain_containing"/>
    <property type="match status" value="1"/>
</dbReference>
<keyword evidence="5" id="KW-0479">Metal-binding</keyword>
<evidence type="ECO:0000313" key="11">
    <source>
        <dbReference type="Proteomes" id="UP000290958"/>
    </source>
</evidence>
<evidence type="ECO:0000256" key="4">
    <source>
        <dbReference type="ARBA" id="ARBA00022691"/>
    </source>
</evidence>
<dbReference type="RefSeq" id="WP_129405010.1">
    <property type="nucleotide sequence ID" value="NZ_SBKP01000015.1"/>
</dbReference>
<dbReference type="InterPro" id="IPR006638">
    <property type="entry name" value="Elp3/MiaA/NifB-like_rSAM"/>
</dbReference>
<dbReference type="SUPFAM" id="SSF102114">
    <property type="entry name" value="Radical SAM enzymes"/>
    <property type="match status" value="1"/>
</dbReference>
<dbReference type="GO" id="GO:0051539">
    <property type="term" value="F:4 iron, 4 sulfur cluster binding"/>
    <property type="evidence" value="ECO:0007669"/>
    <property type="project" value="UniProtKB-KW"/>
</dbReference>
<dbReference type="PROSITE" id="PS01278">
    <property type="entry name" value="MTTASE_RADICAL"/>
    <property type="match status" value="1"/>
</dbReference>
<dbReference type="InterPro" id="IPR007197">
    <property type="entry name" value="rSAM"/>
</dbReference>
<evidence type="ECO:0000256" key="1">
    <source>
        <dbReference type="ARBA" id="ARBA00001966"/>
    </source>
</evidence>
<name>A0A4Q1KEW0_9SPHN</name>
<comment type="cofactor">
    <cofactor evidence="1">
        <name>[4Fe-4S] cluster</name>
        <dbReference type="ChEBI" id="CHEBI:49883"/>
    </cofactor>
</comment>
<dbReference type="PANTHER" id="PTHR11918:SF45">
    <property type="entry name" value="THREONYLCARBAMOYLADENOSINE TRNA METHYLTHIOTRANSFERASE"/>
    <property type="match status" value="1"/>
</dbReference>
<dbReference type="GO" id="GO:0035598">
    <property type="term" value="F:tRNA (N(6)-L-threonylcarbamoyladenosine(37)-C(2))-methylthiotransferase activity"/>
    <property type="evidence" value="ECO:0007669"/>
    <property type="project" value="TreeGrafter"/>
</dbReference>
<evidence type="ECO:0000313" key="10">
    <source>
        <dbReference type="EMBL" id="RXR26469.1"/>
    </source>
</evidence>
<dbReference type="PROSITE" id="PS51918">
    <property type="entry name" value="RADICAL_SAM"/>
    <property type="match status" value="1"/>
</dbReference>
<dbReference type="Pfam" id="PF04055">
    <property type="entry name" value="Radical_SAM"/>
    <property type="match status" value="1"/>
</dbReference>
<dbReference type="GO" id="GO:0046872">
    <property type="term" value="F:metal ion binding"/>
    <property type="evidence" value="ECO:0007669"/>
    <property type="project" value="UniProtKB-KW"/>
</dbReference>
<accession>A0A4Q1KEW0</accession>
<dbReference type="Proteomes" id="UP000290958">
    <property type="component" value="Unassembled WGS sequence"/>
</dbReference>
<evidence type="ECO:0000256" key="3">
    <source>
        <dbReference type="ARBA" id="ARBA00022679"/>
    </source>
</evidence>
<dbReference type="Pfam" id="PF00919">
    <property type="entry name" value="UPF0004"/>
    <property type="match status" value="1"/>
</dbReference>
<dbReference type="InterPro" id="IPR006467">
    <property type="entry name" value="MiaB-like_bact"/>
</dbReference>
<evidence type="ECO:0000256" key="7">
    <source>
        <dbReference type="ARBA" id="ARBA00023014"/>
    </source>
</evidence>
<keyword evidence="4" id="KW-0949">S-adenosyl-L-methionine</keyword>
<evidence type="ECO:0000256" key="2">
    <source>
        <dbReference type="ARBA" id="ARBA00022485"/>
    </source>
</evidence>
<dbReference type="InterPro" id="IPR058240">
    <property type="entry name" value="rSAM_sf"/>
</dbReference>
<dbReference type="InterPro" id="IPR013848">
    <property type="entry name" value="Methylthiotransferase_N"/>
</dbReference>
<dbReference type="NCBIfam" id="TIGR01579">
    <property type="entry name" value="MiaB-like-C"/>
    <property type="match status" value="1"/>
</dbReference>
<evidence type="ECO:0000259" key="8">
    <source>
        <dbReference type="PROSITE" id="PS51449"/>
    </source>
</evidence>
<keyword evidence="6" id="KW-0408">Iron</keyword>
<dbReference type="AlphaFoldDB" id="A0A4Q1KEW0"/>
<feature type="domain" description="Radical SAM core" evidence="9">
    <location>
        <begin position="124"/>
        <end position="354"/>
    </location>
</feature>
<dbReference type="EMBL" id="SBKP01000015">
    <property type="protein sequence ID" value="RXR26469.1"/>
    <property type="molecule type" value="Genomic_DNA"/>
</dbReference>
<keyword evidence="11" id="KW-1185">Reference proteome</keyword>
<proteinExistence type="predicted"/>
<dbReference type="OrthoDB" id="9805215at2"/>
<dbReference type="InterPro" id="IPR020612">
    <property type="entry name" value="Methylthiotransferase_CS"/>
</dbReference>
<keyword evidence="7" id="KW-0411">Iron-sulfur</keyword>
<dbReference type="PANTHER" id="PTHR11918">
    <property type="entry name" value="RADICAL SAM PROTEINS"/>
    <property type="match status" value="1"/>
</dbReference>
<dbReference type="NCBIfam" id="TIGR00089">
    <property type="entry name" value="MiaB/RimO family radical SAM methylthiotransferase"/>
    <property type="match status" value="1"/>
</dbReference>
<dbReference type="Gene3D" id="3.80.30.20">
    <property type="entry name" value="tm_1862 like domain"/>
    <property type="match status" value="1"/>
</dbReference>
<reference evidence="11" key="1">
    <citation type="submission" date="2019-01" db="EMBL/GenBank/DDBJ databases">
        <title>Cytophagaceae bacterium strain CAR-16.</title>
        <authorList>
            <person name="Chen W.-M."/>
        </authorList>
    </citation>
    <scope>NUCLEOTIDE SEQUENCE [LARGE SCALE GENOMIC DNA]</scope>
    <source>
        <strain evidence="11">CHR27</strain>
    </source>
</reference>
<dbReference type="InterPro" id="IPR023404">
    <property type="entry name" value="rSAM_horseshoe"/>
</dbReference>